<dbReference type="FunFam" id="1.10.10.60:FF:000141">
    <property type="entry name" value="TetR family transcriptional regulator"/>
    <property type="match status" value="1"/>
</dbReference>
<evidence type="ECO:0000313" key="6">
    <source>
        <dbReference type="EMBL" id="ESQ81804.1"/>
    </source>
</evidence>
<dbReference type="AlphaFoldDB" id="V4P3R3"/>
<dbReference type="PANTHER" id="PTHR30055">
    <property type="entry name" value="HTH-TYPE TRANSCRIPTIONAL REGULATOR RUTR"/>
    <property type="match status" value="1"/>
</dbReference>
<feature type="domain" description="HTH tetR-type" evidence="5">
    <location>
        <begin position="16"/>
        <end position="76"/>
    </location>
</feature>
<dbReference type="EMBL" id="AWGB01000083">
    <property type="protein sequence ID" value="ESQ81804.1"/>
    <property type="molecule type" value="Genomic_DNA"/>
</dbReference>
<keyword evidence="3" id="KW-0804">Transcription</keyword>
<dbReference type="PRINTS" id="PR00455">
    <property type="entry name" value="HTHTETR"/>
</dbReference>
<dbReference type="InterPro" id="IPR039536">
    <property type="entry name" value="TetR_C_Proteobacteria"/>
</dbReference>
<dbReference type="Pfam" id="PF00440">
    <property type="entry name" value="TetR_N"/>
    <property type="match status" value="1"/>
</dbReference>
<evidence type="ECO:0000256" key="1">
    <source>
        <dbReference type="ARBA" id="ARBA00023015"/>
    </source>
</evidence>
<protein>
    <recommendedName>
        <fullName evidence="5">HTH tetR-type domain-containing protein</fullName>
    </recommendedName>
</protein>
<dbReference type="Gene3D" id="1.10.357.10">
    <property type="entry name" value="Tetracycline Repressor, domain 2"/>
    <property type="match status" value="1"/>
</dbReference>
<evidence type="ECO:0000256" key="2">
    <source>
        <dbReference type="ARBA" id="ARBA00023125"/>
    </source>
</evidence>
<dbReference type="InterPro" id="IPR036271">
    <property type="entry name" value="Tet_transcr_reg_TetR-rel_C_sf"/>
</dbReference>
<evidence type="ECO:0000256" key="3">
    <source>
        <dbReference type="ARBA" id="ARBA00023163"/>
    </source>
</evidence>
<dbReference type="Pfam" id="PF14246">
    <property type="entry name" value="TetR_C_7"/>
    <property type="match status" value="1"/>
</dbReference>
<dbReference type="InterPro" id="IPR001647">
    <property type="entry name" value="HTH_TetR"/>
</dbReference>
<dbReference type="PATRIC" id="fig|1121022.4.peg.4406"/>
<reference evidence="6 7" key="1">
    <citation type="journal article" date="2014" name="Nature">
        <title>Sequential evolution of bacterial morphology by co-option of a developmental regulator.</title>
        <authorList>
            <person name="Jiang C."/>
            <person name="Brown P.J."/>
            <person name="Ducret A."/>
            <person name="Brun Y.V."/>
        </authorList>
    </citation>
    <scope>NUCLEOTIDE SEQUENCE [LARGE SCALE GENOMIC DNA]</scope>
    <source>
        <strain evidence="6 7">DSM 16100</strain>
    </source>
</reference>
<dbReference type="STRING" id="1121022.GCA_000376105_03541"/>
<dbReference type="InterPro" id="IPR009057">
    <property type="entry name" value="Homeodomain-like_sf"/>
</dbReference>
<feature type="DNA-binding region" description="H-T-H motif" evidence="4">
    <location>
        <begin position="39"/>
        <end position="58"/>
    </location>
</feature>
<keyword evidence="1" id="KW-0805">Transcription regulation</keyword>
<dbReference type="GO" id="GO:0000976">
    <property type="term" value="F:transcription cis-regulatory region binding"/>
    <property type="evidence" value="ECO:0007669"/>
    <property type="project" value="TreeGrafter"/>
</dbReference>
<accession>V4P3R3</accession>
<dbReference type="SUPFAM" id="SSF48498">
    <property type="entry name" value="Tetracyclin repressor-like, C-terminal domain"/>
    <property type="match status" value="1"/>
</dbReference>
<evidence type="ECO:0000313" key="7">
    <source>
        <dbReference type="Proteomes" id="UP000017837"/>
    </source>
</evidence>
<dbReference type="SUPFAM" id="SSF46689">
    <property type="entry name" value="Homeodomain-like"/>
    <property type="match status" value="1"/>
</dbReference>
<keyword evidence="7" id="KW-1185">Reference proteome</keyword>
<dbReference type="eggNOG" id="COG1309">
    <property type="taxonomic scope" value="Bacteria"/>
</dbReference>
<dbReference type="InterPro" id="IPR050109">
    <property type="entry name" value="HTH-type_TetR-like_transc_reg"/>
</dbReference>
<evidence type="ECO:0000256" key="4">
    <source>
        <dbReference type="PROSITE-ProRule" id="PRU00335"/>
    </source>
</evidence>
<evidence type="ECO:0000259" key="5">
    <source>
        <dbReference type="PROSITE" id="PS50977"/>
    </source>
</evidence>
<dbReference type="PANTHER" id="PTHR30055:SF234">
    <property type="entry name" value="HTH-TYPE TRANSCRIPTIONAL REGULATOR BETI"/>
    <property type="match status" value="1"/>
</dbReference>
<dbReference type="OrthoDB" id="7185252at2"/>
<dbReference type="GO" id="GO:0003700">
    <property type="term" value="F:DNA-binding transcription factor activity"/>
    <property type="evidence" value="ECO:0007669"/>
    <property type="project" value="TreeGrafter"/>
</dbReference>
<organism evidence="6 7">
    <name type="scientific">Asticcacaulis benevestitus DSM 16100 = ATCC BAA-896</name>
    <dbReference type="NCBI Taxonomy" id="1121022"/>
    <lineage>
        <taxon>Bacteria</taxon>
        <taxon>Pseudomonadati</taxon>
        <taxon>Pseudomonadota</taxon>
        <taxon>Alphaproteobacteria</taxon>
        <taxon>Caulobacterales</taxon>
        <taxon>Caulobacteraceae</taxon>
        <taxon>Asticcacaulis</taxon>
    </lineage>
</organism>
<dbReference type="RefSeq" id="WP_018083217.1">
    <property type="nucleotide sequence ID" value="NZ_AQWM01000026.1"/>
</dbReference>
<dbReference type="Proteomes" id="UP000017837">
    <property type="component" value="Unassembled WGS sequence"/>
</dbReference>
<comment type="caution">
    <text evidence="6">The sequence shown here is derived from an EMBL/GenBank/DDBJ whole genome shotgun (WGS) entry which is preliminary data.</text>
</comment>
<gene>
    <name evidence="6" type="ORF">ABENE_21510</name>
</gene>
<sequence>MVDSNVRFGSRRATPEVRQAEILDAALSQFAARGFADARMEEVAREARVSKGTVYLYYPTKMALFEALVRRDIGPRVEMMSGFLTSYDGPLEPVLRRVAGLVGGLIDSGQLPIYPKLLVAEAGRFPELVLFYRREVVGVILAALSGVFERAMARDEIRRGDSEVLAHLFIAPLLKSVLWSLVFAPAEAVPFKATPYLDAHIDLFMKGLKTGVPSDA</sequence>
<keyword evidence="2 4" id="KW-0238">DNA-binding</keyword>
<proteinExistence type="predicted"/>
<dbReference type="PROSITE" id="PS50977">
    <property type="entry name" value="HTH_TETR_2"/>
    <property type="match status" value="1"/>
</dbReference>
<name>V4P3R3_9CAUL</name>